<keyword evidence="10" id="KW-1185">Reference proteome</keyword>
<evidence type="ECO:0000256" key="7">
    <source>
        <dbReference type="ARBA" id="ARBA00023157"/>
    </source>
</evidence>
<dbReference type="Gene3D" id="3.40.50.1820">
    <property type="entry name" value="alpha/beta hydrolase"/>
    <property type="match status" value="1"/>
</dbReference>
<dbReference type="PANTHER" id="PTHR33938:SF13">
    <property type="entry name" value="CARBOXYLIC ESTER HYDROLASE"/>
    <property type="match status" value="1"/>
</dbReference>
<evidence type="ECO:0000256" key="3">
    <source>
        <dbReference type="ARBA" id="ARBA00022723"/>
    </source>
</evidence>
<keyword evidence="6" id="KW-0106">Calcium</keyword>
<evidence type="ECO:0000313" key="10">
    <source>
        <dbReference type="Proteomes" id="UP000717696"/>
    </source>
</evidence>
<dbReference type="InterPro" id="IPR011118">
    <property type="entry name" value="Tannase/feruloyl_esterase"/>
</dbReference>
<evidence type="ECO:0000256" key="8">
    <source>
        <dbReference type="RuleBase" id="RU361238"/>
    </source>
</evidence>
<dbReference type="InterPro" id="IPR029058">
    <property type="entry name" value="AB_hydrolase_fold"/>
</dbReference>
<dbReference type="GO" id="GO:0046872">
    <property type="term" value="F:metal ion binding"/>
    <property type="evidence" value="ECO:0007669"/>
    <property type="project" value="UniProtKB-KW"/>
</dbReference>
<evidence type="ECO:0000256" key="5">
    <source>
        <dbReference type="ARBA" id="ARBA00022801"/>
    </source>
</evidence>
<name>A0A9P9D2X5_9HYPO</name>
<keyword evidence="3" id="KW-0479">Metal-binding</keyword>
<dbReference type="AlphaFoldDB" id="A0A9P9D2X5"/>
<keyword evidence="7" id="KW-1015">Disulfide bond</keyword>
<dbReference type="GO" id="GO:0030600">
    <property type="term" value="F:feruloyl esterase activity"/>
    <property type="evidence" value="ECO:0007669"/>
    <property type="project" value="UniProtKB-ARBA"/>
</dbReference>
<keyword evidence="2" id="KW-0719">Serine esterase</keyword>
<evidence type="ECO:0000256" key="6">
    <source>
        <dbReference type="ARBA" id="ARBA00022837"/>
    </source>
</evidence>
<protein>
    <recommendedName>
        <fullName evidence="8">Carboxylic ester hydrolase</fullName>
        <ecNumber evidence="8">3.1.1.-</ecNumber>
    </recommendedName>
</protein>
<dbReference type="EMBL" id="JAGMUU010000056">
    <property type="protein sequence ID" value="KAH7111517.1"/>
    <property type="molecule type" value="Genomic_DNA"/>
</dbReference>
<keyword evidence="4" id="KW-0732">Signal</keyword>
<reference evidence="9" key="1">
    <citation type="journal article" date="2021" name="Nat. Commun.">
        <title>Genetic determinants of endophytism in the Arabidopsis root mycobiome.</title>
        <authorList>
            <person name="Mesny F."/>
            <person name="Miyauchi S."/>
            <person name="Thiergart T."/>
            <person name="Pickel B."/>
            <person name="Atanasova L."/>
            <person name="Karlsson M."/>
            <person name="Huettel B."/>
            <person name="Barry K.W."/>
            <person name="Haridas S."/>
            <person name="Chen C."/>
            <person name="Bauer D."/>
            <person name="Andreopoulos W."/>
            <person name="Pangilinan J."/>
            <person name="LaButti K."/>
            <person name="Riley R."/>
            <person name="Lipzen A."/>
            <person name="Clum A."/>
            <person name="Drula E."/>
            <person name="Henrissat B."/>
            <person name="Kohler A."/>
            <person name="Grigoriev I.V."/>
            <person name="Martin F.M."/>
            <person name="Hacquard S."/>
        </authorList>
    </citation>
    <scope>NUCLEOTIDE SEQUENCE</scope>
    <source>
        <strain evidence="9">MPI-CAGE-AT-0021</strain>
    </source>
</reference>
<evidence type="ECO:0000256" key="4">
    <source>
        <dbReference type="ARBA" id="ARBA00022729"/>
    </source>
</evidence>
<dbReference type="PANTHER" id="PTHR33938">
    <property type="entry name" value="FERULOYL ESTERASE B-RELATED"/>
    <property type="match status" value="1"/>
</dbReference>
<comment type="similarity">
    <text evidence="1 8">Belongs to the tannase family.</text>
</comment>
<keyword evidence="5 8" id="KW-0378">Hydrolase</keyword>
<dbReference type="EC" id="3.1.1.-" evidence="8"/>
<dbReference type="OrthoDB" id="3039123at2759"/>
<comment type="caution">
    <text evidence="9">The sequence shown here is derived from an EMBL/GenBank/DDBJ whole genome shotgun (WGS) entry which is preliminary data.</text>
</comment>
<dbReference type="SUPFAM" id="SSF53474">
    <property type="entry name" value="alpha/beta-Hydrolases"/>
    <property type="match status" value="1"/>
</dbReference>
<evidence type="ECO:0000256" key="2">
    <source>
        <dbReference type="ARBA" id="ARBA00022487"/>
    </source>
</evidence>
<evidence type="ECO:0000313" key="9">
    <source>
        <dbReference type="EMBL" id="KAH7111517.1"/>
    </source>
</evidence>
<gene>
    <name evidence="9" type="ORF">B0J13DRAFT_461984</name>
</gene>
<evidence type="ECO:0000256" key="1">
    <source>
        <dbReference type="ARBA" id="ARBA00006249"/>
    </source>
</evidence>
<sequence>MALNCSLNALQVPALPGANITAFEVNLVQNYTGIATSKLYIGHPTVSVDNATFCNVTVSYEHIDGNDTVNVETWLPMDNYNGRIQASGGGGWVAGRFQITYASMMGALGEGYATSTTDAGLGQTPDSWALTADGSPNVHALEDLASISLHDQAILTKAVVEDFYGQPAAYAYWNGCSQGGRQGMMLAQRYPDAYDGIHACAPAANWNELFAFTLWPQLVMEWADYVPRPCELDALSKAAIEACDKHDGVYDSMISDDSACDFDALSVVGQAYFCADTNTTETITKEAATIAKATWTGPRTANDDFVWYGTNTGSLLGTSGEGLTTALGPAMTSCSENGTCVGVPLGLGDVWLKYFVEKDANWDYREMTPAEFDRDVAKSIELYDAIIGTNDPDLTSFYESGGKILGFHGMMDQVIPVKGTEHYYNAVSKVLPNVGEFYRMFEVPGLLHCSGGNGGQPSNTFDALRAWVENGTVPESLPHLYTPVEGGPEFERLLCPYPQKAVLKKCGREEISPKMTTRAGDYVCV</sequence>
<accession>A0A9P9D2X5</accession>
<dbReference type="Pfam" id="PF07519">
    <property type="entry name" value="Tannase"/>
    <property type="match status" value="1"/>
</dbReference>
<dbReference type="Proteomes" id="UP000717696">
    <property type="component" value="Unassembled WGS sequence"/>
</dbReference>
<proteinExistence type="inferred from homology"/>
<organism evidence="9 10">
    <name type="scientific">Dactylonectria estremocensis</name>
    <dbReference type="NCBI Taxonomy" id="1079267"/>
    <lineage>
        <taxon>Eukaryota</taxon>
        <taxon>Fungi</taxon>
        <taxon>Dikarya</taxon>
        <taxon>Ascomycota</taxon>
        <taxon>Pezizomycotina</taxon>
        <taxon>Sordariomycetes</taxon>
        <taxon>Hypocreomycetidae</taxon>
        <taxon>Hypocreales</taxon>
        <taxon>Nectriaceae</taxon>
        <taxon>Dactylonectria</taxon>
    </lineage>
</organism>